<reference evidence="1" key="2">
    <citation type="submission" date="2020-09" db="EMBL/GenBank/DDBJ databases">
        <authorList>
            <person name="Sun Q."/>
            <person name="Zhou Y."/>
        </authorList>
    </citation>
    <scope>NUCLEOTIDE SEQUENCE</scope>
    <source>
        <strain evidence="1">CGMCC 1.15447</strain>
    </source>
</reference>
<gene>
    <name evidence="1" type="ORF">GCM10011507_34920</name>
</gene>
<evidence type="ECO:0000313" key="2">
    <source>
        <dbReference type="Proteomes" id="UP000648801"/>
    </source>
</evidence>
<sequence>MNEIIQIAAPLAEPVSVAEMMLQLGLGTPADSTLNSQLTSQLTTLLLAARQYCENYTRTAFMTQTWLLQRDSWPFVDGRYRTGGAFNAAFRLPKPPFQSIAFMRYVDVDGNIQPLTQSTDYGSNPNDPIYGYQLDPGSDTRPARLLPPWAKPWPPLRYVANAVMVQFKCGYGGSVPASMAANSPILVGPVFNAGDVGQAVSVPGAGTAAANLVTTIASVDENGRATLAASATVAVTNVSAYVGQPVPESVRQAIKFMAAFFFQNGVDVDLPTPRIIAELLEMYRNRVA</sequence>
<dbReference type="Proteomes" id="UP000648801">
    <property type="component" value="Unassembled WGS sequence"/>
</dbReference>
<protein>
    <submittedName>
        <fullName evidence="1">Uncharacterized protein</fullName>
    </submittedName>
</protein>
<evidence type="ECO:0000313" key="1">
    <source>
        <dbReference type="EMBL" id="GGA80720.1"/>
    </source>
</evidence>
<organism evidence="1 2">
    <name type="scientific">Edaphobacter acidisoli</name>
    <dbReference type="NCBI Taxonomy" id="2040573"/>
    <lineage>
        <taxon>Bacteria</taxon>
        <taxon>Pseudomonadati</taxon>
        <taxon>Acidobacteriota</taxon>
        <taxon>Terriglobia</taxon>
        <taxon>Terriglobales</taxon>
        <taxon>Acidobacteriaceae</taxon>
        <taxon>Edaphobacter</taxon>
    </lineage>
</organism>
<accession>A0A916WA90</accession>
<dbReference type="EMBL" id="BMJB01000006">
    <property type="protein sequence ID" value="GGA80720.1"/>
    <property type="molecule type" value="Genomic_DNA"/>
</dbReference>
<keyword evidence="2" id="KW-1185">Reference proteome</keyword>
<name>A0A916WA90_9BACT</name>
<dbReference type="RefSeq" id="WP_188760833.1">
    <property type="nucleotide sequence ID" value="NZ_BMJB01000006.1"/>
</dbReference>
<comment type="caution">
    <text evidence="1">The sequence shown here is derived from an EMBL/GenBank/DDBJ whole genome shotgun (WGS) entry which is preliminary data.</text>
</comment>
<dbReference type="AlphaFoldDB" id="A0A916WA90"/>
<reference evidence="1" key="1">
    <citation type="journal article" date="2014" name="Int. J. Syst. Evol. Microbiol.">
        <title>Complete genome sequence of Corynebacterium casei LMG S-19264T (=DSM 44701T), isolated from a smear-ripened cheese.</title>
        <authorList>
            <consortium name="US DOE Joint Genome Institute (JGI-PGF)"/>
            <person name="Walter F."/>
            <person name="Albersmeier A."/>
            <person name="Kalinowski J."/>
            <person name="Ruckert C."/>
        </authorList>
    </citation>
    <scope>NUCLEOTIDE SEQUENCE</scope>
    <source>
        <strain evidence="1">CGMCC 1.15447</strain>
    </source>
</reference>
<proteinExistence type="predicted"/>